<evidence type="ECO:0000256" key="2">
    <source>
        <dbReference type="ARBA" id="ARBA00023180"/>
    </source>
</evidence>
<dbReference type="EMBL" id="VYQE01000003">
    <property type="protein sequence ID" value="KAA9007834.1"/>
    <property type="molecule type" value="Genomic_DNA"/>
</dbReference>
<protein>
    <submittedName>
        <fullName evidence="4">Sulfotransferase domain-containing protein</fullName>
    </submittedName>
</protein>
<reference evidence="4 5" key="1">
    <citation type="submission" date="2019-09" db="EMBL/GenBank/DDBJ databases">
        <authorList>
            <person name="Park J.-S."/>
            <person name="Choi H.-J."/>
        </authorList>
    </citation>
    <scope>NUCLEOTIDE SEQUENCE [LARGE SCALE GENOMIC DNA]</scope>
    <source>
        <strain evidence="4 5">176SS1-4</strain>
    </source>
</reference>
<dbReference type="RefSeq" id="WP_150445116.1">
    <property type="nucleotide sequence ID" value="NZ_VYQE01000003.1"/>
</dbReference>
<gene>
    <name evidence="4" type="ORF">F3S47_09920</name>
</gene>
<sequence>MRTRPFPDFVIPGAMKSGTTSLARLLAALPDVTFARPKEPTLMMGAGYAAQNPAHVFPPPERLEETYARAFGRAGDDTLWGEASTAYFSDAQSPRMLAARNPEVKAVVLLRAPAARVRSAYHFSRGTLRESAPTLEAALEDEMAGGRDGYWPTLRHLDYSRYSRHLARWQAQLRPGHLHLLEFERFTREPLAALREVCAFLGVPEPDALPCAPSANATVAEVDGWRGAAMRGLYGRSPVKRVLKPLLPVGLRKGLKTGVQDMVARGAPPVPPPGPRARAILEAELSGVAAELEGGFGFRPMHWGAA</sequence>
<dbReference type="InterPro" id="IPR027417">
    <property type="entry name" value="P-loop_NTPase"/>
</dbReference>
<proteinExistence type="predicted"/>
<dbReference type="Gene3D" id="3.40.50.300">
    <property type="entry name" value="P-loop containing nucleotide triphosphate hydrolases"/>
    <property type="match status" value="1"/>
</dbReference>
<keyword evidence="1 4" id="KW-0808">Transferase</keyword>
<evidence type="ECO:0000313" key="5">
    <source>
        <dbReference type="Proteomes" id="UP000326554"/>
    </source>
</evidence>
<comment type="caution">
    <text evidence="4">The sequence shown here is derived from an EMBL/GenBank/DDBJ whole genome shotgun (WGS) entry which is preliminary data.</text>
</comment>
<dbReference type="InterPro" id="IPR037359">
    <property type="entry name" value="NST/OST"/>
</dbReference>
<evidence type="ECO:0000259" key="3">
    <source>
        <dbReference type="Pfam" id="PF00685"/>
    </source>
</evidence>
<feature type="domain" description="Sulfotransferase" evidence="3">
    <location>
        <begin position="7"/>
        <end position="204"/>
    </location>
</feature>
<name>A0A5J5GJX7_9RHOB</name>
<dbReference type="AlphaFoldDB" id="A0A5J5GJX7"/>
<dbReference type="GO" id="GO:0008146">
    <property type="term" value="F:sulfotransferase activity"/>
    <property type="evidence" value="ECO:0007669"/>
    <property type="project" value="InterPro"/>
</dbReference>
<dbReference type="InterPro" id="IPR000863">
    <property type="entry name" value="Sulfotransferase_dom"/>
</dbReference>
<keyword evidence="2" id="KW-0325">Glycoprotein</keyword>
<organism evidence="4 5">
    <name type="scientific">Histidinibacterium aquaticum</name>
    <dbReference type="NCBI Taxonomy" id="2613962"/>
    <lineage>
        <taxon>Bacteria</taxon>
        <taxon>Pseudomonadati</taxon>
        <taxon>Pseudomonadota</taxon>
        <taxon>Alphaproteobacteria</taxon>
        <taxon>Rhodobacterales</taxon>
        <taxon>Paracoccaceae</taxon>
        <taxon>Histidinibacterium</taxon>
    </lineage>
</organism>
<dbReference type="Pfam" id="PF00685">
    <property type="entry name" value="Sulfotransfer_1"/>
    <property type="match status" value="1"/>
</dbReference>
<dbReference type="SUPFAM" id="SSF52540">
    <property type="entry name" value="P-loop containing nucleoside triphosphate hydrolases"/>
    <property type="match status" value="1"/>
</dbReference>
<evidence type="ECO:0000313" key="4">
    <source>
        <dbReference type="EMBL" id="KAA9007834.1"/>
    </source>
</evidence>
<dbReference type="Proteomes" id="UP000326554">
    <property type="component" value="Unassembled WGS sequence"/>
</dbReference>
<dbReference type="PANTHER" id="PTHR10605:SF56">
    <property type="entry name" value="BIFUNCTIONAL HEPARAN SULFATE N-DEACETYLASE_N-SULFOTRANSFERASE"/>
    <property type="match status" value="1"/>
</dbReference>
<dbReference type="PANTHER" id="PTHR10605">
    <property type="entry name" value="HEPARAN SULFATE SULFOTRANSFERASE"/>
    <property type="match status" value="1"/>
</dbReference>
<evidence type="ECO:0000256" key="1">
    <source>
        <dbReference type="ARBA" id="ARBA00022679"/>
    </source>
</evidence>
<accession>A0A5J5GJX7</accession>
<keyword evidence="5" id="KW-1185">Reference proteome</keyword>